<keyword evidence="3" id="KW-1185">Reference proteome</keyword>
<dbReference type="AlphaFoldDB" id="W1NSE2"/>
<evidence type="ECO:0000313" key="3">
    <source>
        <dbReference type="Proteomes" id="UP000017836"/>
    </source>
</evidence>
<organism evidence="2 3">
    <name type="scientific">Amborella trichopoda</name>
    <dbReference type="NCBI Taxonomy" id="13333"/>
    <lineage>
        <taxon>Eukaryota</taxon>
        <taxon>Viridiplantae</taxon>
        <taxon>Streptophyta</taxon>
        <taxon>Embryophyta</taxon>
        <taxon>Tracheophyta</taxon>
        <taxon>Spermatophyta</taxon>
        <taxon>Magnoliopsida</taxon>
        <taxon>Amborellales</taxon>
        <taxon>Amborellaceae</taxon>
        <taxon>Amborella</taxon>
    </lineage>
</organism>
<evidence type="ECO:0000256" key="1">
    <source>
        <dbReference type="SAM" id="MobiDB-lite"/>
    </source>
</evidence>
<dbReference type="Gramene" id="ERM97744">
    <property type="protein sequence ID" value="ERM97744"/>
    <property type="gene ID" value="AMTR_s00888p00003850"/>
</dbReference>
<evidence type="ECO:0000313" key="2">
    <source>
        <dbReference type="EMBL" id="ERM97744.1"/>
    </source>
</evidence>
<name>W1NSE2_AMBTC</name>
<reference evidence="3" key="1">
    <citation type="journal article" date="2013" name="Science">
        <title>The Amborella genome and the evolution of flowering plants.</title>
        <authorList>
            <consortium name="Amborella Genome Project"/>
        </authorList>
    </citation>
    <scope>NUCLEOTIDE SEQUENCE [LARGE SCALE GENOMIC DNA]</scope>
</reference>
<dbReference type="HOGENOM" id="CLU_2029846_0_0_1"/>
<dbReference type="Proteomes" id="UP000017836">
    <property type="component" value="Unassembled WGS sequence"/>
</dbReference>
<feature type="region of interest" description="Disordered" evidence="1">
    <location>
        <begin position="1"/>
        <end position="22"/>
    </location>
</feature>
<dbReference type="EMBL" id="KI395893">
    <property type="protein sequence ID" value="ERM97744.1"/>
    <property type="molecule type" value="Genomic_DNA"/>
</dbReference>
<gene>
    <name evidence="2" type="ORF">AMTR_s00888p00003850</name>
</gene>
<proteinExistence type="predicted"/>
<accession>W1NSE2</accession>
<sequence>MEERGRKRDAEKENHFSCSHREGKRDPLLLFPWRDRPTSLVSIEREKIESRGLPAGGAREYWGTGKEGSGLFGLTRQMPDLARKGCPFLARARSLQLFQSSGPDRTISSPICGRAGLVSMRS</sequence>
<protein>
    <submittedName>
        <fullName evidence="2">Uncharacterized protein</fullName>
    </submittedName>
</protein>